<dbReference type="Pfam" id="PF00126">
    <property type="entry name" value="HTH_1"/>
    <property type="match status" value="1"/>
</dbReference>
<dbReference type="InterPro" id="IPR005119">
    <property type="entry name" value="LysR_subst-bd"/>
</dbReference>
<reference evidence="6 7" key="1">
    <citation type="submission" date="2019-03" db="EMBL/GenBank/DDBJ databases">
        <title>Genomic Encyclopedia of Type Strains, Phase IV (KMG-IV): sequencing the most valuable type-strain genomes for metagenomic binning, comparative biology and taxonomic classification.</title>
        <authorList>
            <person name="Goeker M."/>
        </authorList>
    </citation>
    <scope>NUCLEOTIDE SEQUENCE [LARGE SCALE GENOMIC DNA]</scope>
    <source>
        <strain evidence="6 7">DSM 100048</strain>
    </source>
</reference>
<dbReference type="EMBL" id="SMBX01000001">
    <property type="protein sequence ID" value="TCV02921.1"/>
    <property type="molecule type" value="Genomic_DNA"/>
</dbReference>
<dbReference type="GO" id="GO:0009089">
    <property type="term" value="P:lysine biosynthetic process via diaminopimelate"/>
    <property type="evidence" value="ECO:0007669"/>
    <property type="project" value="TreeGrafter"/>
</dbReference>
<dbReference type="PROSITE" id="PS50931">
    <property type="entry name" value="HTH_LYSR"/>
    <property type="match status" value="1"/>
</dbReference>
<proteinExistence type="inferred from homology"/>
<sequence length="299" mass="32641">MSRPLNFRQIEAFRAVMLAGTTTGAAELLHTTQPSISRLLAQVQQATGLKLFDMERGRLRPTREARELFDTVQRHFTGLESIENRVAAMRRSGTGMLRVACTPALALGVLPEAIERFAAEFPGVHINLQTVGSHYLRDGLMHGLYDLALTTAPLASLQSEVRILHRTSAVCVMNARHELAGRSAIDVGDLADRRLLVLNATDDVYQQLRAVMLSHGVEAASETETTYSFNICALAAAGSGLGVVNPYIASVFSDRLAILPFTPSLPVEVSLAWPAQFAPSDMTDRFVRILETQFRGLPA</sequence>
<dbReference type="Gene3D" id="1.10.10.10">
    <property type="entry name" value="Winged helix-like DNA-binding domain superfamily/Winged helix DNA-binding domain"/>
    <property type="match status" value="1"/>
</dbReference>
<feature type="domain" description="HTH lysR-type" evidence="5">
    <location>
        <begin position="5"/>
        <end position="62"/>
    </location>
</feature>
<evidence type="ECO:0000256" key="3">
    <source>
        <dbReference type="ARBA" id="ARBA00023125"/>
    </source>
</evidence>
<dbReference type="OrthoDB" id="8849678at2"/>
<evidence type="ECO:0000259" key="5">
    <source>
        <dbReference type="PROSITE" id="PS50931"/>
    </source>
</evidence>
<keyword evidence="3 6" id="KW-0238">DNA-binding</keyword>
<accession>A0A4R3VFA5</accession>
<dbReference type="InterPro" id="IPR036390">
    <property type="entry name" value="WH_DNA-bd_sf"/>
</dbReference>
<keyword evidence="4" id="KW-0804">Transcription</keyword>
<comment type="caution">
    <text evidence="6">The sequence shown here is derived from an EMBL/GenBank/DDBJ whole genome shotgun (WGS) entry which is preliminary data.</text>
</comment>
<dbReference type="SUPFAM" id="SSF53850">
    <property type="entry name" value="Periplasmic binding protein-like II"/>
    <property type="match status" value="1"/>
</dbReference>
<dbReference type="AlphaFoldDB" id="A0A4R3VFA5"/>
<comment type="similarity">
    <text evidence="1">Belongs to the LysR transcriptional regulatory family.</text>
</comment>
<dbReference type="GO" id="GO:0003700">
    <property type="term" value="F:DNA-binding transcription factor activity"/>
    <property type="evidence" value="ECO:0007669"/>
    <property type="project" value="InterPro"/>
</dbReference>
<dbReference type="InterPro" id="IPR036388">
    <property type="entry name" value="WH-like_DNA-bd_sf"/>
</dbReference>
<name>A0A4R3VFA5_9BURK</name>
<keyword evidence="7" id="KW-1185">Reference proteome</keyword>
<dbReference type="Proteomes" id="UP000294692">
    <property type="component" value="Unassembled WGS sequence"/>
</dbReference>
<protein>
    <submittedName>
        <fullName evidence="6">DNA-binding transcriptional LysR family regulator</fullName>
    </submittedName>
</protein>
<dbReference type="PANTHER" id="PTHR30427">
    <property type="entry name" value="TRANSCRIPTIONAL ACTIVATOR PROTEIN LYSR"/>
    <property type="match status" value="1"/>
</dbReference>
<dbReference type="InterPro" id="IPR000847">
    <property type="entry name" value="LysR_HTH_N"/>
</dbReference>
<dbReference type="GO" id="GO:0043565">
    <property type="term" value="F:sequence-specific DNA binding"/>
    <property type="evidence" value="ECO:0007669"/>
    <property type="project" value="TreeGrafter"/>
</dbReference>
<dbReference type="Gene3D" id="3.40.190.290">
    <property type="match status" value="1"/>
</dbReference>
<dbReference type="GO" id="GO:0010628">
    <property type="term" value="P:positive regulation of gene expression"/>
    <property type="evidence" value="ECO:0007669"/>
    <property type="project" value="TreeGrafter"/>
</dbReference>
<dbReference type="Pfam" id="PF03466">
    <property type="entry name" value="LysR_substrate"/>
    <property type="match status" value="1"/>
</dbReference>
<dbReference type="RefSeq" id="WP_132472888.1">
    <property type="nucleotide sequence ID" value="NZ_JBHRVM010000001.1"/>
</dbReference>
<gene>
    <name evidence="6" type="ORF">EV686_101379</name>
</gene>
<keyword evidence="2" id="KW-0805">Transcription regulation</keyword>
<organism evidence="6 7">
    <name type="scientific">Paracandidimonas soli</name>
    <dbReference type="NCBI Taxonomy" id="1917182"/>
    <lineage>
        <taxon>Bacteria</taxon>
        <taxon>Pseudomonadati</taxon>
        <taxon>Pseudomonadota</taxon>
        <taxon>Betaproteobacteria</taxon>
        <taxon>Burkholderiales</taxon>
        <taxon>Alcaligenaceae</taxon>
        <taxon>Paracandidimonas</taxon>
    </lineage>
</organism>
<evidence type="ECO:0000256" key="1">
    <source>
        <dbReference type="ARBA" id="ARBA00009437"/>
    </source>
</evidence>
<dbReference type="SUPFAM" id="SSF46785">
    <property type="entry name" value="Winged helix' DNA-binding domain"/>
    <property type="match status" value="1"/>
</dbReference>
<evidence type="ECO:0000256" key="4">
    <source>
        <dbReference type="ARBA" id="ARBA00023163"/>
    </source>
</evidence>
<evidence type="ECO:0000256" key="2">
    <source>
        <dbReference type="ARBA" id="ARBA00023015"/>
    </source>
</evidence>
<dbReference type="PANTHER" id="PTHR30427:SF1">
    <property type="entry name" value="TRANSCRIPTIONAL ACTIVATOR PROTEIN LYSR"/>
    <property type="match status" value="1"/>
</dbReference>
<evidence type="ECO:0000313" key="6">
    <source>
        <dbReference type="EMBL" id="TCV02921.1"/>
    </source>
</evidence>
<evidence type="ECO:0000313" key="7">
    <source>
        <dbReference type="Proteomes" id="UP000294692"/>
    </source>
</evidence>